<dbReference type="AlphaFoldDB" id="A0A059F057"/>
<feature type="domain" description="Cyclin-like" evidence="5">
    <location>
        <begin position="101"/>
        <end position="184"/>
    </location>
</feature>
<dbReference type="VEuPathDB" id="MicrosporidiaDB:H312_01919"/>
<dbReference type="Pfam" id="PF00134">
    <property type="entry name" value="Cyclin_N"/>
    <property type="match status" value="1"/>
</dbReference>
<keyword evidence="1" id="KW-0132">Cell division</keyword>
<organism evidence="6 7">
    <name type="scientific">Anncaliia algerae PRA339</name>
    <dbReference type="NCBI Taxonomy" id="1288291"/>
    <lineage>
        <taxon>Eukaryota</taxon>
        <taxon>Fungi</taxon>
        <taxon>Fungi incertae sedis</taxon>
        <taxon>Microsporidia</taxon>
        <taxon>Tubulinosematoidea</taxon>
        <taxon>Tubulinosematidae</taxon>
        <taxon>Anncaliia</taxon>
    </lineage>
</organism>
<evidence type="ECO:0000313" key="7">
    <source>
        <dbReference type="Proteomes" id="UP000030655"/>
    </source>
</evidence>
<name>A0A059F057_9MICR</name>
<evidence type="ECO:0000256" key="1">
    <source>
        <dbReference type="ARBA" id="ARBA00022618"/>
    </source>
</evidence>
<dbReference type="Pfam" id="PF02984">
    <property type="entry name" value="Cyclin_C"/>
    <property type="match status" value="1"/>
</dbReference>
<dbReference type="SMART" id="SM00385">
    <property type="entry name" value="CYCLIN"/>
    <property type="match status" value="2"/>
</dbReference>
<sequence>MKKNTLFSNITNKREEKKDKITFFKKDIKNKNVSEEIYVYFNGTPLSLCTTCVNKNKVIYSYYCRDIINTLLNQELKNNPLPNYIIHQSEIEWSMRTALVSWILEIHKKLALTPETFFHCINLVDRFLSLRSVKPESLQLIGLTCLMISCKYEEVVCLSLDTFNNISKKISSKEILLAEGYILHSLKSNVEFINPISFLRMFCHCQCNSNSTFEMSYFILVRIFLDELFLKYSSSVKAVTSFFLACKITNEEFSIPLDDNTRNCIVQCIDLLKAPVVHRGINQFCEESDVYKKINEYFKH</sequence>
<dbReference type="SUPFAM" id="SSF47954">
    <property type="entry name" value="Cyclin-like"/>
    <property type="match status" value="1"/>
</dbReference>
<dbReference type="Proteomes" id="UP000030655">
    <property type="component" value="Unassembled WGS sequence"/>
</dbReference>
<dbReference type="GO" id="GO:0051301">
    <property type="term" value="P:cell division"/>
    <property type="evidence" value="ECO:0007669"/>
    <property type="project" value="UniProtKB-KW"/>
</dbReference>
<accession>A0A059F057</accession>
<feature type="domain" description="Cyclin-like" evidence="5">
    <location>
        <begin position="197"/>
        <end position="299"/>
    </location>
</feature>
<dbReference type="InterPro" id="IPR036915">
    <property type="entry name" value="Cyclin-like_sf"/>
</dbReference>
<dbReference type="CDD" id="cd20537">
    <property type="entry name" value="CYCLIN_CCNO-like_rpt2"/>
    <property type="match status" value="1"/>
</dbReference>
<dbReference type="FunFam" id="1.10.472.10:FF:000001">
    <property type="entry name" value="G2/mitotic-specific cyclin"/>
    <property type="match status" value="1"/>
</dbReference>
<evidence type="ECO:0000313" key="6">
    <source>
        <dbReference type="EMBL" id="KCZ80663.1"/>
    </source>
</evidence>
<keyword evidence="3" id="KW-0131">Cell cycle</keyword>
<keyword evidence="7" id="KW-1185">Reference proteome</keyword>
<evidence type="ECO:0000256" key="2">
    <source>
        <dbReference type="ARBA" id="ARBA00023127"/>
    </source>
</evidence>
<keyword evidence="2 4" id="KW-0195">Cyclin</keyword>
<dbReference type="InterPro" id="IPR039361">
    <property type="entry name" value="Cyclin"/>
</dbReference>
<dbReference type="OrthoDB" id="5590282at2759"/>
<dbReference type="InterPro" id="IPR004367">
    <property type="entry name" value="Cyclin_C-dom"/>
</dbReference>
<reference evidence="7" key="1">
    <citation type="submission" date="2013-02" db="EMBL/GenBank/DDBJ databases">
        <authorList>
            <consortium name="The Broad Institute Genome Sequencing Platform"/>
            <person name="Cuomo C."/>
            <person name="Becnel J."/>
            <person name="Sanscrainte N."/>
            <person name="Walker B."/>
            <person name="Young S.K."/>
            <person name="Zeng Q."/>
            <person name="Gargeya S."/>
            <person name="Fitzgerald M."/>
            <person name="Haas B."/>
            <person name="Abouelleil A."/>
            <person name="Alvarado L."/>
            <person name="Arachchi H.M."/>
            <person name="Berlin A.M."/>
            <person name="Chapman S.B."/>
            <person name="Dewar J."/>
            <person name="Goldberg J."/>
            <person name="Griggs A."/>
            <person name="Gujja S."/>
            <person name="Hansen M."/>
            <person name="Howarth C."/>
            <person name="Imamovic A."/>
            <person name="Larimer J."/>
            <person name="McCowan C."/>
            <person name="Murphy C."/>
            <person name="Neiman D."/>
            <person name="Pearson M."/>
            <person name="Priest M."/>
            <person name="Roberts A."/>
            <person name="Saif S."/>
            <person name="Shea T."/>
            <person name="Sisk P."/>
            <person name="Sykes S."/>
            <person name="Wortman J."/>
            <person name="Nusbaum C."/>
            <person name="Birren B."/>
        </authorList>
    </citation>
    <scope>NUCLEOTIDE SEQUENCE [LARGE SCALE GENOMIC DNA]</scope>
    <source>
        <strain evidence="7">PRA339</strain>
    </source>
</reference>
<evidence type="ECO:0000259" key="5">
    <source>
        <dbReference type="SMART" id="SM00385"/>
    </source>
</evidence>
<protein>
    <recommendedName>
        <fullName evidence="5">Cyclin-like domain-containing protein</fullName>
    </recommendedName>
</protein>
<evidence type="ECO:0000256" key="3">
    <source>
        <dbReference type="ARBA" id="ARBA00023306"/>
    </source>
</evidence>
<dbReference type="EMBL" id="KK365168">
    <property type="protein sequence ID" value="KCZ80663.1"/>
    <property type="molecule type" value="Genomic_DNA"/>
</dbReference>
<evidence type="ECO:0000256" key="4">
    <source>
        <dbReference type="RuleBase" id="RU000383"/>
    </source>
</evidence>
<reference evidence="6 7" key="2">
    <citation type="submission" date="2014-03" db="EMBL/GenBank/DDBJ databases">
        <title>The Genome Sequence of Anncaliia algerae insect isolate PRA339.</title>
        <authorList>
            <consortium name="The Broad Institute Genome Sequencing Platform"/>
            <consortium name="The Broad Institute Genome Sequencing Center for Infectious Disease"/>
            <person name="Cuomo C."/>
            <person name="Becnel J."/>
            <person name="Sanscrainte N."/>
            <person name="Walker B."/>
            <person name="Young S.K."/>
            <person name="Zeng Q."/>
            <person name="Gargeya S."/>
            <person name="Fitzgerald M."/>
            <person name="Haas B."/>
            <person name="Abouelleil A."/>
            <person name="Alvarado L."/>
            <person name="Arachchi H.M."/>
            <person name="Berlin A.M."/>
            <person name="Chapman S.B."/>
            <person name="Dewar J."/>
            <person name="Goldberg J."/>
            <person name="Griggs A."/>
            <person name="Gujja S."/>
            <person name="Hansen M."/>
            <person name="Howarth C."/>
            <person name="Imamovic A."/>
            <person name="Larimer J."/>
            <person name="McCowan C."/>
            <person name="Murphy C."/>
            <person name="Neiman D."/>
            <person name="Pearson M."/>
            <person name="Priest M."/>
            <person name="Roberts A."/>
            <person name="Saif S."/>
            <person name="Shea T."/>
            <person name="Sisk P."/>
            <person name="Sykes S."/>
            <person name="Wortman J."/>
            <person name="Nusbaum C."/>
            <person name="Birren B."/>
        </authorList>
    </citation>
    <scope>NUCLEOTIDE SEQUENCE [LARGE SCALE GENOMIC DNA]</scope>
    <source>
        <strain evidence="6 7">PRA339</strain>
    </source>
</reference>
<dbReference type="PROSITE" id="PS00292">
    <property type="entry name" value="CYCLINS"/>
    <property type="match status" value="1"/>
</dbReference>
<dbReference type="PANTHER" id="PTHR10177">
    <property type="entry name" value="CYCLINS"/>
    <property type="match status" value="1"/>
</dbReference>
<dbReference type="InterPro" id="IPR006671">
    <property type="entry name" value="Cyclin_N"/>
</dbReference>
<dbReference type="InterPro" id="IPR013763">
    <property type="entry name" value="Cyclin-like_dom"/>
</dbReference>
<proteinExistence type="inferred from homology"/>
<dbReference type="HOGENOM" id="CLU_927399_0_0_1"/>
<dbReference type="InterPro" id="IPR048258">
    <property type="entry name" value="Cyclins_cyclin-box"/>
</dbReference>
<comment type="similarity">
    <text evidence="4">Belongs to the cyclin family.</text>
</comment>
<gene>
    <name evidence="6" type="ORF">H312_01919</name>
</gene>
<dbReference type="Gene3D" id="1.10.472.10">
    <property type="entry name" value="Cyclin-like"/>
    <property type="match status" value="2"/>
</dbReference>
<dbReference type="STRING" id="1288291.A0A059F057"/>